<keyword evidence="3" id="KW-1185">Reference proteome</keyword>
<dbReference type="CDD" id="cd04301">
    <property type="entry name" value="NAT_SF"/>
    <property type="match status" value="1"/>
</dbReference>
<dbReference type="Proteomes" id="UP001202717">
    <property type="component" value="Chromosome"/>
</dbReference>
<evidence type="ECO:0000313" key="2">
    <source>
        <dbReference type="EMBL" id="WCO01787.1"/>
    </source>
</evidence>
<dbReference type="RefSeq" id="WP_249996937.1">
    <property type="nucleotide sequence ID" value="NZ_CP116221.1"/>
</dbReference>
<dbReference type="Pfam" id="PF13508">
    <property type="entry name" value="Acetyltransf_7"/>
    <property type="match status" value="1"/>
</dbReference>
<name>A0ABY7RYF5_9FLAO</name>
<gene>
    <name evidence="2" type="ORF">MUN68_017210</name>
</gene>
<dbReference type="InterPro" id="IPR000182">
    <property type="entry name" value="GNAT_dom"/>
</dbReference>
<evidence type="ECO:0000259" key="1">
    <source>
        <dbReference type="PROSITE" id="PS51186"/>
    </source>
</evidence>
<feature type="domain" description="N-acetyltransferase" evidence="1">
    <location>
        <begin position="110"/>
        <end position="245"/>
    </location>
</feature>
<organism evidence="2 3">
    <name type="scientific">Psychroserpens ponticola</name>
    <dbReference type="NCBI Taxonomy" id="2932268"/>
    <lineage>
        <taxon>Bacteria</taxon>
        <taxon>Pseudomonadati</taxon>
        <taxon>Bacteroidota</taxon>
        <taxon>Flavobacteriia</taxon>
        <taxon>Flavobacteriales</taxon>
        <taxon>Flavobacteriaceae</taxon>
        <taxon>Psychroserpens</taxon>
    </lineage>
</organism>
<protein>
    <submittedName>
        <fullName evidence="2">GNAT family N-acetyltransferase</fullName>
    </submittedName>
</protein>
<accession>A0ABY7RYF5</accession>
<reference evidence="2 3" key="1">
    <citation type="submission" date="2023-01" db="EMBL/GenBank/DDBJ databases">
        <title>Psychroserpens ponticola sp. nov., isolated from seawater.</title>
        <authorList>
            <person name="Kristyanto S."/>
            <person name="Jung J."/>
            <person name="Kim J.M."/>
            <person name="Jeon C.O."/>
        </authorList>
    </citation>
    <scope>NUCLEOTIDE SEQUENCE [LARGE SCALE GENOMIC DNA]</scope>
    <source>
        <strain evidence="2 3">MSW6</strain>
    </source>
</reference>
<proteinExistence type="predicted"/>
<evidence type="ECO:0000313" key="3">
    <source>
        <dbReference type="Proteomes" id="UP001202717"/>
    </source>
</evidence>
<dbReference type="SUPFAM" id="SSF55729">
    <property type="entry name" value="Acyl-CoA N-acyltransferases (Nat)"/>
    <property type="match status" value="1"/>
</dbReference>
<dbReference type="Gene3D" id="3.40.630.30">
    <property type="match status" value="1"/>
</dbReference>
<sequence length="245" mass="28492">MKNKQLLNNHICFLQQNRGSKRDENKNIRISSEVDNWDITFLINEYQPTINSKMIYLPEWSSNSNQIIKSDKAEKIADLTYMFANPNVLKEWKTNNSIVTKKVINNSDLELFSIVQSRGFCETNALYNEWFPFFRKKNFEGALFKNQHFFIAYIADKAVGTCLIIDSNDTYGIYSVTTLPEYRKKGIATNVMKSALVNCINIKVQNLTLQTIKDSSAEKLYIHLGFKKEFNCQVLKRKNSLQQRV</sequence>
<dbReference type="InterPro" id="IPR016181">
    <property type="entry name" value="Acyl_CoA_acyltransferase"/>
</dbReference>
<dbReference type="PROSITE" id="PS51186">
    <property type="entry name" value="GNAT"/>
    <property type="match status" value="1"/>
</dbReference>
<dbReference type="EMBL" id="CP116221">
    <property type="protein sequence ID" value="WCO01787.1"/>
    <property type="molecule type" value="Genomic_DNA"/>
</dbReference>